<organism evidence="2 3">
    <name type="scientific">Mesorhizobium captivum</name>
    <dbReference type="NCBI Taxonomy" id="3072319"/>
    <lineage>
        <taxon>Bacteria</taxon>
        <taxon>Pseudomonadati</taxon>
        <taxon>Pseudomonadota</taxon>
        <taxon>Alphaproteobacteria</taxon>
        <taxon>Hyphomicrobiales</taxon>
        <taxon>Phyllobacteriaceae</taxon>
        <taxon>Mesorhizobium</taxon>
    </lineage>
</organism>
<evidence type="ECO:0000313" key="2">
    <source>
        <dbReference type="EMBL" id="MDX8493304.1"/>
    </source>
</evidence>
<feature type="signal peptide" evidence="1">
    <location>
        <begin position="1"/>
        <end position="23"/>
    </location>
</feature>
<name>A0ABU4Z249_9HYPH</name>
<accession>A0ABU4Z249</accession>
<dbReference type="EMBL" id="JAVIJC010000017">
    <property type="protein sequence ID" value="MDX8493304.1"/>
    <property type="molecule type" value="Genomic_DNA"/>
</dbReference>
<feature type="chain" id="PRO_5047023205" evidence="1">
    <location>
        <begin position="24"/>
        <end position="129"/>
    </location>
</feature>
<protein>
    <submittedName>
        <fullName evidence="2">Uncharacterized protein</fullName>
    </submittedName>
</protein>
<evidence type="ECO:0000313" key="3">
    <source>
        <dbReference type="Proteomes" id="UP001271249"/>
    </source>
</evidence>
<sequence>MRSFMPKIIAAVFAAIPLSSAYAVHRHYRTQVDTTTTASVPADPAARAAMEQLLSVKQGIRQAREAGKITQDQARDLMQRADAIQHTALTSGGLSALGQINALDQRLQNATGQGTYMGDGADGGYYPNG</sequence>
<reference evidence="2 3" key="1">
    <citation type="submission" date="2023-08" db="EMBL/GenBank/DDBJ databases">
        <title>Implementing the SeqCode for naming new Mesorhizobium species isolated from Vachellia karroo root nodules.</title>
        <authorList>
            <person name="Van Lill M."/>
        </authorList>
    </citation>
    <scope>NUCLEOTIDE SEQUENCE [LARGE SCALE GENOMIC DNA]</scope>
    <source>
        <strain evidence="2 3">VK22B</strain>
    </source>
</reference>
<keyword evidence="3" id="KW-1185">Reference proteome</keyword>
<gene>
    <name evidence="2" type="ORF">RFN29_17190</name>
</gene>
<dbReference type="Proteomes" id="UP001271249">
    <property type="component" value="Unassembled WGS sequence"/>
</dbReference>
<evidence type="ECO:0000256" key="1">
    <source>
        <dbReference type="SAM" id="SignalP"/>
    </source>
</evidence>
<proteinExistence type="predicted"/>
<keyword evidence="1" id="KW-0732">Signal</keyword>
<comment type="caution">
    <text evidence="2">The sequence shown here is derived from an EMBL/GenBank/DDBJ whole genome shotgun (WGS) entry which is preliminary data.</text>
</comment>
<dbReference type="RefSeq" id="WP_320227266.1">
    <property type="nucleotide sequence ID" value="NZ_JAVIJB010000016.1"/>
</dbReference>